<dbReference type="AlphaFoldDB" id="A0A7S2RL85"/>
<evidence type="ECO:0000256" key="2">
    <source>
        <dbReference type="ARBA" id="ARBA00022723"/>
    </source>
</evidence>
<dbReference type="GO" id="GO:0046872">
    <property type="term" value="F:metal ion binding"/>
    <property type="evidence" value="ECO:0007669"/>
    <property type="project" value="UniProtKB-KW"/>
</dbReference>
<feature type="compositionally biased region" description="Acidic residues" evidence="4">
    <location>
        <begin position="158"/>
        <end position="185"/>
    </location>
</feature>
<keyword evidence="3" id="KW-0408">Iron</keyword>
<proteinExistence type="predicted"/>
<evidence type="ECO:0008006" key="6">
    <source>
        <dbReference type="Google" id="ProtNLM"/>
    </source>
</evidence>
<evidence type="ECO:0000256" key="1">
    <source>
        <dbReference type="ARBA" id="ARBA00001962"/>
    </source>
</evidence>
<dbReference type="Gene3D" id="2.60.120.620">
    <property type="entry name" value="q2cbj1_9rhob like domain"/>
    <property type="match status" value="2"/>
</dbReference>
<evidence type="ECO:0000256" key="3">
    <source>
        <dbReference type="ARBA" id="ARBA00023004"/>
    </source>
</evidence>
<dbReference type="SUPFAM" id="SSF50156">
    <property type="entry name" value="PDZ domain-like"/>
    <property type="match status" value="1"/>
</dbReference>
<feature type="region of interest" description="Disordered" evidence="4">
    <location>
        <begin position="116"/>
        <end position="189"/>
    </location>
</feature>
<name>A0A7S2RL85_9STRA</name>
<dbReference type="PANTHER" id="PTHR20883">
    <property type="entry name" value="PHYTANOYL-COA DIOXYGENASE DOMAIN CONTAINING 1"/>
    <property type="match status" value="1"/>
</dbReference>
<dbReference type="Gene3D" id="2.30.42.10">
    <property type="match status" value="1"/>
</dbReference>
<dbReference type="Pfam" id="PF05721">
    <property type="entry name" value="PhyH"/>
    <property type="match status" value="1"/>
</dbReference>
<evidence type="ECO:0000313" key="5">
    <source>
        <dbReference type="EMBL" id="CAD9674197.1"/>
    </source>
</evidence>
<accession>A0A7S2RL85</accession>
<dbReference type="PANTHER" id="PTHR20883:SF15">
    <property type="entry name" value="PHYTANOYL-COA DIOXYGENASE DOMAIN-CONTAINING PROTEIN 1"/>
    <property type="match status" value="1"/>
</dbReference>
<gene>
    <name evidence="5" type="ORF">RMAR1173_LOCUS5657</name>
</gene>
<dbReference type="InterPro" id="IPR036034">
    <property type="entry name" value="PDZ_sf"/>
</dbReference>
<evidence type="ECO:0000256" key="4">
    <source>
        <dbReference type="SAM" id="MobiDB-lite"/>
    </source>
</evidence>
<protein>
    <recommendedName>
        <fullName evidence="6">PDZ domain-containing protein</fullName>
    </recommendedName>
</protein>
<keyword evidence="2" id="KW-0479">Metal-binding</keyword>
<reference evidence="5" key="1">
    <citation type="submission" date="2021-01" db="EMBL/GenBank/DDBJ databases">
        <authorList>
            <person name="Corre E."/>
            <person name="Pelletier E."/>
            <person name="Niang G."/>
            <person name="Scheremetjew M."/>
            <person name="Finn R."/>
            <person name="Kale V."/>
            <person name="Holt S."/>
            <person name="Cochrane G."/>
            <person name="Meng A."/>
            <person name="Brown T."/>
            <person name="Cohen L."/>
        </authorList>
    </citation>
    <scope>NUCLEOTIDE SEQUENCE</scope>
    <source>
        <strain evidence="5">CCMP1243</strain>
    </source>
</reference>
<dbReference type="EMBL" id="HBHJ01008738">
    <property type="protein sequence ID" value="CAD9674197.1"/>
    <property type="molecule type" value="Transcribed_RNA"/>
</dbReference>
<dbReference type="SUPFAM" id="SSF51197">
    <property type="entry name" value="Clavaminate synthase-like"/>
    <property type="match status" value="1"/>
</dbReference>
<sequence>MAVYTEVANPVIREWLLSTDALPTDVLVVSALAPDVITSLGVETGSLRVEELSPALTDAGLRVNDIVLEVDGTTVSTPAEICTMAQGGGDVPKVSVKLKVKRWTTVERTIVALPDDLPADRGSLPLPKRDDAMRAGNNKKRVREPKDPQPYQPAGGAADEDAAGLAEMDDEEEEEEEYDDEEEEVVGGRAKVPRGAGQSLRELGTNKVVKGKIPRLKMTVGDLEASNHLLWTPDEAAGNGPGAAHKAKALFDQFASQGYIMLRKFMPEDAIAQVKSRVSGVLFQGGGEVKHGVTVQALTGDLIEGKEKYTTDAVPEEQKEAWRTVGTSPELSSALAGDAARLVFRQLAAGAAGSSQGGDAVVFHPAYTWLRAKAPSEQTPEHADYYYFASESGLFSKDKGQAAEHLAALGVTPPATWDAVPESSEGGPGDGSQAAICGTLWMPLEDVPPGKGVLGLIPGSHLYPGVDKRVGDASVPASYLKSCKGGTWLTTDFKAGDLVLFDMRTIHATSKNHSTGNDFRFSCDTRWCIPPKSRASWSKTVSGAFINALQSSNVAITM</sequence>
<dbReference type="InterPro" id="IPR008775">
    <property type="entry name" value="Phytyl_CoA_dOase-like"/>
</dbReference>
<comment type="cofactor">
    <cofactor evidence="1">
        <name>Fe cation</name>
        <dbReference type="ChEBI" id="CHEBI:24875"/>
    </cofactor>
</comment>
<organism evidence="5">
    <name type="scientific">Rhizochromulina marina</name>
    <dbReference type="NCBI Taxonomy" id="1034831"/>
    <lineage>
        <taxon>Eukaryota</taxon>
        <taxon>Sar</taxon>
        <taxon>Stramenopiles</taxon>
        <taxon>Ochrophyta</taxon>
        <taxon>Dictyochophyceae</taxon>
        <taxon>Rhizochromulinales</taxon>
        <taxon>Rhizochromulina</taxon>
    </lineage>
</organism>